<feature type="domain" description="Conserved oligomeric Golgi complex subunit 2 N-terminal" evidence="10">
    <location>
        <begin position="28"/>
        <end position="102"/>
    </location>
</feature>
<evidence type="ECO:0000256" key="2">
    <source>
        <dbReference type="ARBA" id="ARBA00007603"/>
    </source>
</evidence>
<dbReference type="InterPro" id="IPR009316">
    <property type="entry name" value="COG2"/>
</dbReference>
<evidence type="ECO:0000256" key="1">
    <source>
        <dbReference type="ARBA" id="ARBA00004395"/>
    </source>
</evidence>
<evidence type="ECO:0000313" key="13">
    <source>
        <dbReference type="Proteomes" id="UP001164929"/>
    </source>
</evidence>
<feature type="compositionally biased region" description="Polar residues" evidence="9">
    <location>
        <begin position="173"/>
        <end position="190"/>
    </location>
</feature>
<organism evidence="12 13">
    <name type="scientific">Populus alba x Populus x berolinensis</name>
    <dbReference type="NCBI Taxonomy" id="444605"/>
    <lineage>
        <taxon>Eukaryota</taxon>
        <taxon>Viridiplantae</taxon>
        <taxon>Streptophyta</taxon>
        <taxon>Embryophyta</taxon>
        <taxon>Tracheophyta</taxon>
        <taxon>Spermatophyta</taxon>
        <taxon>Magnoliopsida</taxon>
        <taxon>eudicotyledons</taxon>
        <taxon>Gunneridae</taxon>
        <taxon>Pentapetalae</taxon>
        <taxon>rosids</taxon>
        <taxon>fabids</taxon>
        <taxon>Malpighiales</taxon>
        <taxon>Salicaceae</taxon>
        <taxon>Saliceae</taxon>
        <taxon>Populus</taxon>
    </lineage>
</organism>
<evidence type="ECO:0000256" key="9">
    <source>
        <dbReference type="SAM" id="MobiDB-lite"/>
    </source>
</evidence>
<dbReference type="Pfam" id="PF06148">
    <property type="entry name" value="COG2_N"/>
    <property type="match status" value="1"/>
</dbReference>
<dbReference type="InterPro" id="IPR024602">
    <property type="entry name" value="COG_su2_N"/>
</dbReference>
<dbReference type="AlphaFoldDB" id="A0AAD6M593"/>
<sequence length="784" mass="87230">MAVDPIQTLPPPRSATDFFSDPLDSHPLWFQPDLFLSPNFDSDSYISELRTFVPFDTLRSELQAHLTSLNHELIDLINRDYADFVNLSTKLVDVDSAVVRMRAPLLELREKIEGFRGSVESSLVALKNGLEQRSEAAVTREVLELLLDTFHVVSKVEKLIKELPSVPADWSNGDVNSTEKNAASNGSIENGTNVRETQSMLLERIASEMNRLKFYIAHAQNLPFIQNMEKRIQGASLLLDASLGHCFVDGLEHRDENAIYNCLRAYAAIDNTSSAEEIFRMTIVAPLIQKIIPHGPSGGVVGASGDGLENDYQEIKKCIEKDCKFLLEISSAENSGLHVFDFLANSILKEVLSAIKKGKSGAFSPGRPTEFLINYKSSLDFLGHLEGYCPSRSAVTKFRAEAIYIEFMKQWNVGVYFSLRFQEIAGALDSALATTSLVPVHNSPSGNGSSQDLTLKQSVTLLESLRSCWREDFLILSCSDKFLRLTLQLLSRFSNWLSSGLAARKTGNTGSNSRYEWAASAVPNDFLYSSVANANHSRNMYTYYPWSCSSETDTLHQIIHDINCLATEVCGDYLEHVLQLLSSCSTDVLDLVKQSILQGGKSLNDLTPLAINAITDALVDEAVKGLKDVKAIATTFRMTNKPIPSRHSLYVSGLLSPLKKDFLDMEKHNPYLTRETIKELRYGAATEITGRYYDMVVEIVSVARKTESSLQRLKKGAQRRAGVSADVSDPSVSDTDKLCMQYFLDIQEYGRNLSTLGVDAKEIPAYRSLWQCVAPQDRQNVIDL</sequence>
<gene>
    <name evidence="12" type="ORF">NC653_029561</name>
</gene>
<dbReference type="GO" id="GO:0000139">
    <property type="term" value="C:Golgi membrane"/>
    <property type="evidence" value="ECO:0007669"/>
    <property type="project" value="UniProtKB-SubCell"/>
</dbReference>
<dbReference type="PANTHER" id="PTHR12961:SF0">
    <property type="entry name" value="CONSERVED OLIGOMERIC GOLGI COMPLEX SUBUNIT 2"/>
    <property type="match status" value="1"/>
</dbReference>
<evidence type="ECO:0000256" key="3">
    <source>
        <dbReference type="ARBA" id="ARBA00020977"/>
    </source>
</evidence>
<dbReference type="EMBL" id="JAQIZT010000012">
    <property type="protein sequence ID" value="KAJ6977702.1"/>
    <property type="molecule type" value="Genomic_DNA"/>
</dbReference>
<dbReference type="Proteomes" id="UP001164929">
    <property type="component" value="Chromosome 12"/>
</dbReference>
<feature type="domain" description="COG complex component COG2 C-terminal" evidence="11">
    <location>
        <begin position="409"/>
        <end position="746"/>
    </location>
</feature>
<dbReference type="GO" id="GO:0015031">
    <property type="term" value="P:protein transport"/>
    <property type="evidence" value="ECO:0007669"/>
    <property type="project" value="UniProtKB-KW"/>
</dbReference>
<dbReference type="InterPro" id="IPR024603">
    <property type="entry name" value="COG_complex_COG2_C"/>
</dbReference>
<keyword evidence="6" id="KW-0333">Golgi apparatus</keyword>
<dbReference type="PANTHER" id="PTHR12961">
    <property type="entry name" value="CONSERVED OLIGOMERIC GOLGI COMPLEX COMPONENT 2"/>
    <property type="match status" value="1"/>
</dbReference>
<evidence type="ECO:0000256" key="4">
    <source>
        <dbReference type="ARBA" id="ARBA00022448"/>
    </source>
</evidence>
<evidence type="ECO:0000259" key="11">
    <source>
        <dbReference type="Pfam" id="PF12022"/>
    </source>
</evidence>
<keyword evidence="7" id="KW-0472">Membrane</keyword>
<feature type="region of interest" description="Disordered" evidence="9">
    <location>
        <begin position="171"/>
        <end position="190"/>
    </location>
</feature>
<accession>A0AAD6M593</accession>
<dbReference type="GO" id="GO:0007030">
    <property type="term" value="P:Golgi organization"/>
    <property type="evidence" value="ECO:0007669"/>
    <property type="project" value="InterPro"/>
</dbReference>
<comment type="similarity">
    <text evidence="2">Belongs to the COG2 family.</text>
</comment>
<keyword evidence="4" id="KW-0813">Transport</keyword>
<keyword evidence="5" id="KW-0653">Protein transport</keyword>
<evidence type="ECO:0000256" key="8">
    <source>
        <dbReference type="ARBA" id="ARBA00031344"/>
    </source>
</evidence>
<evidence type="ECO:0000259" key="10">
    <source>
        <dbReference type="Pfam" id="PF06148"/>
    </source>
</evidence>
<comment type="subcellular location">
    <subcellularLocation>
        <location evidence="1">Golgi apparatus membrane</location>
        <topology evidence="1">Peripheral membrane protein</topology>
    </subcellularLocation>
</comment>
<dbReference type="GO" id="GO:0017119">
    <property type="term" value="C:Golgi transport complex"/>
    <property type="evidence" value="ECO:0007669"/>
    <property type="project" value="TreeGrafter"/>
</dbReference>
<proteinExistence type="inferred from homology"/>
<dbReference type="Pfam" id="PF12022">
    <property type="entry name" value="COG2_C"/>
    <property type="match status" value="1"/>
</dbReference>
<name>A0AAD6M593_9ROSI</name>
<evidence type="ECO:0000256" key="5">
    <source>
        <dbReference type="ARBA" id="ARBA00022927"/>
    </source>
</evidence>
<evidence type="ECO:0000256" key="7">
    <source>
        <dbReference type="ARBA" id="ARBA00023136"/>
    </source>
</evidence>
<evidence type="ECO:0000256" key="6">
    <source>
        <dbReference type="ARBA" id="ARBA00023034"/>
    </source>
</evidence>
<dbReference type="GO" id="GO:0006891">
    <property type="term" value="P:intra-Golgi vesicle-mediated transport"/>
    <property type="evidence" value="ECO:0007669"/>
    <property type="project" value="TreeGrafter"/>
</dbReference>
<keyword evidence="13" id="KW-1185">Reference proteome</keyword>
<comment type="caution">
    <text evidence="12">The sequence shown here is derived from an EMBL/GenBank/DDBJ whole genome shotgun (WGS) entry which is preliminary data.</text>
</comment>
<protein>
    <recommendedName>
        <fullName evidence="3">Conserved oligomeric Golgi complex subunit 2</fullName>
    </recommendedName>
    <alternativeName>
        <fullName evidence="8">Component of oligomeric Golgi complex 2</fullName>
    </alternativeName>
</protein>
<evidence type="ECO:0000313" key="12">
    <source>
        <dbReference type="EMBL" id="KAJ6977702.1"/>
    </source>
</evidence>
<reference evidence="12" key="1">
    <citation type="journal article" date="2023" name="Mol. Ecol. Resour.">
        <title>Chromosome-level genome assembly of a triploid poplar Populus alba 'Berolinensis'.</title>
        <authorList>
            <person name="Chen S."/>
            <person name="Yu Y."/>
            <person name="Wang X."/>
            <person name="Wang S."/>
            <person name="Zhang T."/>
            <person name="Zhou Y."/>
            <person name="He R."/>
            <person name="Meng N."/>
            <person name="Wang Y."/>
            <person name="Liu W."/>
            <person name="Liu Z."/>
            <person name="Liu J."/>
            <person name="Guo Q."/>
            <person name="Huang H."/>
            <person name="Sederoff R.R."/>
            <person name="Wang G."/>
            <person name="Qu G."/>
            <person name="Chen S."/>
        </authorList>
    </citation>
    <scope>NUCLEOTIDE SEQUENCE</scope>
    <source>
        <strain evidence="12">SC-2020</strain>
    </source>
</reference>